<evidence type="ECO:0000256" key="3">
    <source>
        <dbReference type="ARBA" id="ARBA00022643"/>
    </source>
</evidence>
<dbReference type="Pfam" id="PF01613">
    <property type="entry name" value="Flavin_Reduct"/>
    <property type="match status" value="1"/>
</dbReference>
<dbReference type="PANTHER" id="PTHR33798">
    <property type="entry name" value="FLAVOPROTEIN OXYGENASE"/>
    <property type="match status" value="1"/>
</dbReference>
<reference evidence="6 7" key="1">
    <citation type="submission" date="2017-03" db="EMBL/GenBank/DDBJ databases">
        <title>Genome sequencing of Shewanella japonica KCTC 22435.</title>
        <authorList>
            <person name="Kim K.M."/>
        </authorList>
    </citation>
    <scope>NUCLEOTIDE SEQUENCE [LARGE SCALE GENOMIC DNA]</scope>
    <source>
        <strain evidence="6 7">KCTC 22435</strain>
    </source>
</reference>
<gene>
    <name evidence="6" type="ORF">SJ2017_3381</name>
</gene>
<evidence type="ECO:0000259" key="5">
    <source>
        <dbReference type="SMART" id="SM00903"/>
    </source>
</evidence>
<evidence type="ECO:0000313" key="7">
    <source>
        <dbReference type="Proteomes" id="UP000191820"/>
    </source>
</evidence>
<evidence type="ECO:0000256" key="2">
    <source>
        <dbReference type="ARBA" id="ARBA00022630"/>
    </source>
</evidence>
<dbReference type="InterPro" id="IPR012349">
    <property type="entry name" value="Split_barrel_FMN-bd"/>
</dbReference>
<proteinExistence type="inferred from homology"/>
<comment type="cofactor">
    <cofactor evidence="1">
        <name>FMN</name>
        <dbReference type="ChEBI" id="CHEBI:58210"/>
    </cofactor>
</comment>
<dbReference type="InterPro" id="IPR002563">
    <property type="entry name" value="Flavin_Rdtase-like_dom"/>
</dbReference>
<evidence type="ECO:0000313" key="6">
    <source>
        <dbReference type="EMBL" id="ARD23632.1"/>
    </source>
</evidence>
<dbReference type="Proteomes" id="UP000191820">
    <property type="component" value="Chromosome"/>
</dbReference>
<dbReference type="EMBL" id="CP020472">
    <property type="protein sequence ID" value="ARD23632.1"/>
    <property type="molecule type" value="Genomic_DNA"/>
</dbReference>
<dbReference type="SUPFAM" id="SSF50475">
    <property type="entry name" value="FMN-binding split barrel"/>
    <property type="match status" value="1"/>
</dbReference>
<keyword evidence="7" id="KW-1185">Reference proteome</keyword>
<protein>
    <recommendedName>
        <fullName evidence="5">Flavin reductase like domain-containing protein</fullName>
    </recommendedName>
</protein>
<name>A0ABM6JN80_9GAMM</name>
<sequence length="200" mass="22082">MEFLPHTLTAQQMYKLLIGGITPRPIAWVSTVSAKGVPNLAPFSFFTVASANPPVLCFNPMSTDKGAEKDTLVNIREQQEFVINTVSYQDLSVMNQTCHSLPPEQNEFEYAGIETLDSTIVKPSRVKQAVVSFECRLNQIVDLGNQPLAGHLILGDVVAVHVNDDAIDNFKIDADQLDAIGRMAGSDYCLTRDKVQLMRE</sequence>
<feature type="domain" description="Flavin reductase like" evidence="5">
    <location>
        <begin position="19"/>
        <end position="172"/>
    </location>
</feature>
<evidence type="ECO:0000256" key="1">
    <source>
        <dbReference type="ARBA" id="ARBA00001917"/>
    </source>
</evidence>
<organism evidence="6 7">
    <name type="scientific">Shewanella japonica</name>
    <dbReference type="NCBI Taxonomy" id="93973"/>
    <lineage>
        <taxon>Bacteria</taxon>
        <taxon>Pseudomonadati</taxon>
        <taxon>Pseudomonadota</taxon>
        <taxon>Gammaproteobacteria</taxon>
        <taxon>Alteromonadales</taxon>
        <taxon>Shewanellaceae</taxon>
        <taxon>Shewanella</taxon>
    </lineage>
</organism>
<keyword evidence="2" id="KW-0285">Flavoprotein</keyword>
<dbReference type="SMART" id="SM00903">
    <property type="entry name" value="Flavin_Reduct"/>
    <property type="match status" value="1"/>
</dbReference>
<dbReference type="Gene3D" id="2.30.110.10">
    <property type="entry name" value="Electron Transport, Fmn-binding Protein, Chain A"/>
    <property type="match status" value="1"/>
</dbReference>
<keyword evidence="3" id="KW-0288">FMN</keyword>
<accession>A0ABM6JN80</accession>
<comment type="similarity">
    <text evidence="4">Belongs to the flavoredoxin family.</text>
</comment>
<dbReference type="PANTHER" id="PTHR33798:SF5">
    <property type="entry name" value="FLAVIN REDUCTASE LIKE DOMAIN-CONTAINING PROTEIN"/>
    <property type="match status" value="1"/>
</dbReference>
<evidence type="ECO:0000256" key="4">
    <source>
        <dbReference type="ARBA" id="ARBA00038054"/>
    </source>
</evidence>
<dbReference type="RefSeq" id="WP_055025157.1">
    <property type="nucleotide sequence ID" value="NZ_CANMJJ010000010.1"/>
</dbReference>